<evidence type="ECO:0000313" key="2">
    <source>
        <dbReference type="EMBL" id="MBU7600102.1"/>
    </source>
</evidence>
<feature type="domain" description="Aminoglycoside phosphotransferase" evidence="1">
    <location>
        <begin position="51"/>
        <end position="259"/>
    </location>
</feature>
<dbReference type="SUPFAM" id="SSF56112">
    <property type="entry name" value="Protein kinase-like (PK-like)"/>
    <property type="match status" value="1"/>
</dbReference>
<dbReference type="RefSeq" id="WP_211039333.1">
    <property type="nucleotide sequence ID" value="NZ_JAELVF020000002.1"/>
</dbReference>
<reference evidence="2" key="1">
    <citation type="submission" date="2021-06" db="EMBL/GenBank/DDBJ databases">
        <title>Sequencing of actinobacteria type strains.</title>
        <authorList>
            <person name="Nguyen G.-S."/>
            <person name="Wentzel A."/>
        </authorList>
    </citation>
    <scope>NUCLEOTIDE SEQUENCE</scope>
    <source>
        <strain evidence="2">P38-E01</strain>
    </source>
</reference>
<keyword evidence="3" id="KW-1185">Reference proteome</keyword>
<dbReference type="AlphaFoldDB" id="A0A949JIJ4"/>
<sequence length="306" mass="32222">MSAPSGSGGVLGGALVDLVPQQVADRLAARAGADRLAQVRATGFKERSTNAWFRGTALGREIFVKLYARQDRAATERVVAPAVGPTRSTRLLDAGTAPGLGAYAVFGWEDLAPLPPTADSAATAGRLLAAVHDTAPPAGATLTQEPTSCEEQLGKQLSALATEAPDLYGLVRGRTDAADPTALAREADRRSATAPRVLLHGDYSLRNVARGAAGREVVFDFERAALGPFETDLQRLWDRELAALPAGRAAFTAAYRRERGTDPGPPDPVLLDFARLSCALSTLTAARRTDDPAFEAEGLTILKALR</sequence>
<dbReference type="InterPro" id="IPR011009">
    <property type="entry name" value="Kinase-like_dom_sf"/>
</dbReference>
<dbReference type="EMBL" id="JAELVF020000002">
    <property type="protein sequence ID" value="MBU7600102.1"/>
    <property type="molecule type" value="Genomic_DNA"/>
</dbReference>
<accession>A0A949JIJ4</accession>
<organism evidence="2 3">
    <name type="scientific">Streptomyces tardus</name>
    <dbReference type="NCBI Taxonomy" id="2780544"/>
    <lineage>
        <taxon>Bacteria</taxon>
        <taxon>Bacillati</taxon>
        <taxon>Actinomycetota</taxon>
        <taxon>Actinomycetes</taxon>
        <taxon>Kitasatosporales</taxon>
        <taxon>Streptomycetaceae</taxon>
        <taxon>Streptomyces</taxon>
    </lineage>
</organism>
<dbReference type="InterPro" id="IPR002575">
    <property type="entry name" value="Aminoglycoside_PTrfase"/>
</dbReference>
<dbReference type="Pfam" id="PF01636">
    <property type="entry name" value="APH"/>
    <property type="match status" value="1"/>
</dbReference>
<evidence type="ECO:0000259" key="1">
    <source>
        <dbReference type="Pfam" id="PF01636"/>
    </source>
</evidence>
<gene>
    <name evidence="2" type="ORF">JGS22_021305</name>
</gene>
<dbReference type="Proteomes" id="UP000694501">
    <property type="component" value="Unassembled WGS sequence"/>
</dbReference>
<comment type="caution">
    <text evidence="2">The sequence shown here is derived from an EMBL/GenBank/DDBJ whole genome shotgun (WGS) entry which is preliminary data.</text>
</comment>
<evidence type="ECO:0000313" key="3">
    <source>
        <dbReference type="Proteomes" id="UP000694501"/>
    </source>
</evidence>
<proteinExistence type="predicted"/>
<dbReference type="Gene3D" id="3.90.1200.10">
    <property type="match status" value="1"/>
</dbReference>
<name>A0A949JIJ4_9ACTN</name>
<protein>
    <submittedName>
        <fullName evidence="2">Aminoglycoside phosphotransferase family protein</fullName>
    </submittedName>
</protein>